<dbReference type="GeneID" id="13291692"/>
<dbReference type="RefSeq" id="XP_003833839.1">
    <property type="nucleotide sequence ID" value="XM_003833791.1"/>
</dbReference>
<organism evidence="3 4">
    <name type="scientific">Leptosphaeria maculans (strain JN3 / isolate v23.1.3 / race Av1-4-5-6-7-8)</name>
    <name type="common">Blackleg fungus</name>
    <name type="synonym">Phoma lingam</name>
    <dbReference type="NCBI Taxonomy" id="985895"/>
    <lineage>
        <taxon>Eukaryota</taxon>
        <taxon>Fungi</taxon>
        <taxon>Dikarya</taxon>
        <taxon>Ascomycota</taxon>
        <taxon>Pezizomycotina</taxon>
        <taxon>Dothideomycetes</taxon>
        <taxon>Pleosporomycetidae</taxon>
        <taxon>Pleosporales</taxon>
        <taxon>Pleosporineae</taxon>
        <taxon>Leptosphaeriaceae</taxon>
        <taxon>Plenodomus</taxon>
        <taxon>Plenodomus lingam/Leptosphaeria maculans species complex</taxon>
    </lineage>
</organism>
<proteinExistence type="predicted"/>
<feature type="region of interest" description="Disordered" evidence="1">
    <location>
        <begin position="274"/>
        <end position="303"/>
    </location>
</feature>
<evidence type="ECO:0000313" key="4">
    <source>
        <dbReference type="Proteomes" id="UP000002668"/>
    </source>
</evidence>
<dbReference type="EMBL" id="FP929064">
    <property type="protein sequence ID" value="CBX90474.1"/>
    <property type="molecule type" value="Genomic_DNA"/>
</dbReference>
<keyword evidence="2" id="KW-1133">Transmembrane helix</keyword>
<dbReference type="Proteomes" id="UP000002668">
    <property type="component" value="Genome"/>
</dbReference>
<dbReference type="VEuPathDB" id="FungiDB:LEMA_P066000.1"/>
<keyword evidence="4" id="KW-1185">Reference proteome</keyword>
<accession>E4ZGQ4</accession>
<evidence type="ECO:0000256" key="2">
    <source>
        <dbReference type="SAM" id="Phobius"/>
    </source>
</evidence>
<dbReference type="HOGENOM" id="CLU_733773_0_0_1"/>
<keyword evidence="2" id="KW-0812">Transmembrane</keyword>
<sequence length="377" mass="40627">MGHAFAKTKERMDKAREADVQKSSCEACSCETDTGWSGSGDGWGFSVGLDGACAFAYVAFVYALLAFGATFAVAVVAFDGAIASAGGTVLHDERRWLALVQNRACLRVMMGNVVGAAQEPVVVVVVVEVKQSNEVCFETNLTSRRVSRVFIEFTQFGLSASTRALVWLLSNPSAHRRRYCYLVHNTILCAAAHGEARTATPGTHSVAGSGMSCANDCLALPGSARQGRLPKHEGSLSWPSEALETCAEADSLPVQRDHGSGRLLVPKTTTLTTSTGRACRHSRGTNSAETCGPLNGAATEQRRGRAEETRRCDWRGVVEKDVRRAWPHPGSNHTNGQSANMLSDHASFQKTAAHLRIVILRPTLFLDCWMTNVETAR</sequence>
<dbReference type="InParanoid" id="E4ZGQ4"/>
<dbReference type="AlphaFoldDB" id="E4ZGQ4"/>
<evidence type="ECO:0000256" key="1">
    <source>
        <dbReference type="SAM" id="MobiDB-lite"/>
    </source>
</evidence>
<name>E4ZGQ4_LEPMJ</name>
<protein>
    <submittedName>
        <fullName evidence="3">Uncharacterized protein</fullName>
    </submittedName>
</protein>
<reference evidence="4" key="1">
    <citation type="journal article" date="2011" name="Nat. Commun.">
        <title>Effector diversification within compartments of the Leptosphaeria maculans genome affected by Repeat-Induced Point mutations.</title>
        <authorList>
            <person name="Rouxel T."/>
            <person name="Grandaubert J."/>
            <person name="Hane J.K."/>
            <person name="Hoede C."/>
            <person name="van de Wouw A.P."/>
            <person name="Couloux A."/>
            <person name="Dominguez V."/>
            <person name="Anthouard V."/>
            <person name="Bally P."/>
            <person name="Bourras S."/>
            <person name="Cozijnsen A.J."/>
            <person name="Ciuffetti L.M."/>
            <person name="Degrave A."/>
            <person name="Dilmaghani A."/>
            <person name="Duret L."/>
            <person name="Fudal I."/>
            <person name="Goodwin S.B."/>
            <person name="Gout L."/>
            <person name="Glaser N."/>
            <person name="Linglin J."/>
            <person name="Kema G.H.J."/>
            <person name="Lapalu N."/>
            <person name="Lawrence C.B."/>
            <person name="May K."/>
            <person name="Meyer M."/>
            <person name="Ollivier B."/>
            <person name="Poulain J."/>
            <person name="Schoch C.L."/>
            <person name="Simon A."/>
            <person name="Spatafora J.W."/>
            <person name="Stachowiak A."/>
            <person name="Turgeon B.G."/>
            <person name="Tyler B.M."/>
            <person name="Vincent D."/>
            <person name="Weissenbach J."/>
            <person name="Amselem J."/>
            <person name="Quesneville H."/>
            <person name="Oliver R.P."/>
            <person name="Wincker P."/>
            <person name="Balesdent M.-H."/>
            <person name="Howlett B.J."/>
        </authorList>
    </citation>
    <scope>NUCLEOTIDE SEQUENCE [LARGE SCALE GENOMIC DNA]</scope>
    <source>
        <strain evidence="4">JN3 / isolate v23.1.3 / race Av1-4-5-6-7-8</strain>
    </source>
</reference>
<keyword evidence="2" id="KW-0472">Membrane</keyword>
<evidence type="ECO:0000313" key="3">
    <source>
        <dbReference type="EMBL" id="CBX90474.1"/>
    </source>
</evidence>
<feature type="transmembrane region" description="Helical" evidence="2">
    <location>
        <begin position="54"/>
        <end position="78"/>
    </location>
</feature>
<gene>
    <name evidence="3" type="ORF">LEMA_P066000.1</name>
</gene>